<keyword evidence="8 11" id="KW-0325">Glycoprotein</keyword>
<dbReference type="Pfam" id="PF01034">
    <property type="entry name" value="Syndecan"/>
    <property type="match status" value="1"/>
</dbReference>
<dbReference type="PROSITE" id="PS51162">
    <property type="entry name" value="THYROGLOBULIN_1_2"/>
    <property type="match status" value="1"/>
</dbReference>
<dbReference type="RefSeq" id="XP_012938680.1">
    <property type="nucleotide sequence ID" value="XM_013083226.2"/>
</dbReference>
<comment type="subcellular location">
    <subcellularLocation>
        <location evidence="1 11">Membrane</location>
        <topology evidence="1 11">Single-pass type I membrane protein</topology>
    </subcellularLocation>
</comment>
<evidence type="ECO:0000256" key="8">
    <source>
        <dbReference type="ARBA" id="ARBA00023180"/>
    </source>
</evidence>
<keyword evidence="6 13" id="KW-0472">Membrane</keyword>
<dbReference type="SMART" id="SM00211">
    <property type="entry name" value="TY"/>
    <property type="match status" value="1"/>
</dbReference>
<dbReference type="InterPro" id="IPR001050">
    <property type="entry name" value="Syndecan"/>
</dbReference>
<reference evidence="16" key="1">
    <citation type="submission" date="2025-08" db="UniProtKB">
        <authorList>
            <consortium name="RefSeq"/>
        </authorList>
    </citation>
    <scope>IDENTIFICATION</scope>
</reference>
<dbReference type="InterPro" id="IPR030479">
    <property type="entry name" value="Syndecan_CS"/>
</dbReference>
<feature type="compositionally biased region" description="Acidic residues" evidence="12">
    <location>
        <begin position="138"/>
        <end position="155"/>
    </location>
</feature>
<accession>A0ABM1A134</accession>
<dbReference type="GeneID" id="101851738"/>
<evidence type="ECO:0000256" key="10">
    <source>
        <dbReference type="PROSITE-ProRule" id="PRU00500"/>
    </source>
</evidence>
<feature type="region of interest" description="Disordered" evidence="12">
    <location>
        <begin position="138"/>
        <end position="166"/>
    </location>
</feature>
<dbReference type="Pfam" id="PF00086">
    <property type="entry name" value="Thyroglobulin_1"/>
    <property type="match status" value="1"/>
</dbReference>
<feature type="region of interest" description="Disordered" evidence="12">
    <location>
        <begin position="64"/>
        <end position="83"/>
    </location>
</feature>
<evidence type="ECO:0000256" key="12">
    <source>
        <dbReference type="SAM" id="MobiDB-lite"/>
    </source>
</evidence>
<keyword evidence="4 11" id="KW-0654">Proteoglycan</keyword>
<keyword evidence="5 13" id="KW-1133">Transmembrane helix</keyword>
<evidence type="ECO:0000256" key="11">
    <source>
        <dbReference type="RuleBase" id="RU000649"/>
    </source>
</evidence>
<dbReference type="PROSITE" id="PS00484">
    <property type="entry name" value="THYROGLOBULIN_1_1"/>
    <property type="match status" value="1"/>
</dbReference>
<dbReference type="InterPro" id="IPR036857">
    <property type="entry name" value="Thyroglobulin_1_sf"/>
</dbReference>
<evidence type="ECO:0000256" key="9">
    <source>
        <dbReference type="ARBA" id="ARBA00023207"/>
    </source>
</evidence>
<evidence type="ECO:0000256" key="2">
    <source>
        <dbReference type="ARBA" id="ARBA00005343"/>
    </source>
</evidence>
<organism evidence="15 16">
    <name type="scientific">Aplysia californica</name>
    <name type="common">California sea hare</name>
    <dbReference type="NCBI Taxonomy" id="6500"/>
    <lineage>
        <taxon>Eukaryota</taxon>
        <taxon>Metazoa</taxon>
        <taxon>Spiralia</taxon>
        <taxon>Lophotrochozoa</taxon>
        <taxon>Mollusca</taxon>
        <taxon>Gastropoda</taxon>
        <taxon>Heterobranchia</taxon>
        <taxon>Euthyneura</taxon>
        <taxon>Tectipleura</taxon>
        <taxon>Aplysiida</taxon>
        <taxon>Aplysioidea</taxon>
        <taxon>Aplysiidae</taxon>
        <taxon>Aplysia</taxon>
    </lineage>
</organism>
<evidence type="ECO:0000256" key="4">
    <source>
        <dbReference type="ARBA" id="ARBA00022974"/>
    </source>
</evidence>
<dbReference type="PANTHER" id="PTHR10915">
    <property type="entry name" value="SYNDECAN"/>
    <property type="match status" value="1"/>
</dbReference>
<evidence type="ECO:0000256" key="6">
    <source>
        <dbReference type="ARBA" id="ARBA00023136"/>
    </source>
</evidence>
<dbReference type="SUPFAM" id="SSF57610">
    <property type="entry name" value="Thyroglobulin type-1 domain"/>
    <property type="match status" value="1"/>
</dbReference>
<dbReference type="PROSITE" id="PS00964">
    <property type="entry name" value="SYNDECAN"/>
    <property type="match status" value="1"/>
</dbReference>
<evidence type="ECO:0000256" key="3">
    <source>
        <dbReference type="ARBA" id="ARBA00022692"/>
    </source>
</evidence>
<dbReference type="InterPro" id="IPR000716">
    <property type="entry name" value="Thyroglobulin_1"/>
</dbReference>
<dbReference type="CDD" id="cd00191">
    <property type="entry name" value="TY"/>
    <property type="match status" value="1"/>
</dbReference>
<feature type="domain" description="Thyroglobulin type-1" evidence="14">
    <location>
        <begin position="15"/>
        <end position="78"/>
    </location>
</feature>
<dbReference type="PANTHER" id="PTHR10915:SF1">
    <property type="entry name" value="SYNDECAN"/>
    <property type="match status" value="1"/>
</dbReference>
<keyword evidence="7" id="KW-1015">Disulfide bond</keyword>
<evidence type="ECO:0000313" key="16">
    <source>
        <dbReference type="RefSeq" id="XP_012938680.1"/>
    </source>
</evidence>
<keyword evidence="15" id="KW-1185">Reference proteome</keyword>
<evidence type="ECO:0000256" key="1">
    <source>
        <dbReference type="ARBA" id="ARBA00004479"/>
    </source>
</evidence>
<evidence type="ECO:0000313" key="15">
    <source>
        <dbReference type="Proteomes" id="UP000694888"/>
    </source>
</evidence>
<protein>
    <recommendedName>
        <fullName evidence="11">Syndecan</fullName>
    </recommendedName>
</protein>
<evidence type="ECO:0000256" key="7">
    <source>
        <dbReference type="ARBA" id="ARBA00023157"/>
    </source>
</evidence>
<keyword evidence="3 11" id="KW-0812">Transmembrane</keyword>
<dbReference type="Proteomes" id="UP000694888">
    <property type="component" value="Unplaced"/>
</dbReference>
<keyword evidence="9 11" id="KW-0357">Heparan sulfate</keyword>
<dbReference type="Gene3D" id="4.10.800.10">
    <property type="entry name" value="Thyroglobulin type-1"/>
    <property type="match status" value="1"/>
</dbReference>
<name>A0ABM1A134_APLCA</name>
<dbReference type="InterPro" id="IPR027789">
    <property type="entry name" value="Syndecan/Neurexin_dom"/>
</dbReference>
<evidence type="ECO:0000256" key="13">
    <source>
        <dbReference type="SAM" id="Phobius"/>
    </source>
</evidence>
<sequence length="243" mass="27188">MEAPNFPECEEGSNLSPCTYQMIKHIRGQLLGSFRPRCTVDGQFERKQCHVDTCFCVDEGTGQRKPGTEVHIPDTPDCDDDSVDMIETTPVGLKPDRNQGNEQDIDIDDDSQVIYHHNTGEGKGSDSLDLDVNIEGGESEEDLEEEEELPMEETNETGTGSDAEVAKKKHNKVEEASEIMTQPGILAGIIGGSVVLLLCLVLLVMFIVYRMRKKDEGSYPLDEPNRRTPNYNYVRAPEREFYA</sequence>
<proteinExistence type="inferred from homology"/>
<evidence type="ECO:0000259" key="14">
    <source>
        <dbReference type="PROSITE" id="PS51162"/>
    </source>
</evidence>
<feature type="transmembrane region" description="Helical" evidence="13">
    <location>
        <begin position="185"/>
        <end position="209"/>
    </location>
</feature>
<comment type="function">
    <text evidence="11">Cell surface proteoglycan.</text>
</comment>
<evidence type="ECO:0000256" key="5">
    <source>
        <dbReference type="ARBA" id="ARBA00022989"/>
    </source>
</evidence>
<comment type="caution">
    <text evidence="10">Lacks conserved residue(s) required for the propagation of feature annotation.</text>
</comment>
<gene>
    <name evidence="16" type="primary">LOC101851738</name>
</gene>
<comment type="similarity">
    <text evidence="2 11">Belongs to the syndecan proteoglycan family.</text>
</comment>